<evidence type="ECO:0000256" key="3">
    <source>
        <dbReference type="ARBA" id="ARBA00023125"/>
    </source>
</evidence>
<keyword evidence="2" id="KW-0805">Transcription regulation</keyword>
<dbReference type="SUPFAM" id="SSF46785">
    <property type="entry name" value="Winged helix' DNA-binding domain"/>
    <property type="match status" value="1"/>
</dbReference>
<dbReference type="EMBL" id="JAEUAK010000001">
    <property type="protein sequence ID" value="MBW9051023.1"/>
    <property type="molecule type" value="Genomic_DNA"/>
</dbReference>
<name>A0ABS7GM05_9HYPH</name>
<dbReference type="PANTHER" id="PTHR30126:SF40">
    <property type="entry name" value="HTH-TYPE TRANSCRIPTIONAL REGULATOR GLTR"/>
    <property type="match status" value="1"/>
</dbReference>
<dbReference type="SUPFAM" id="SSF53850">
    <property type="entry name" value="Periplasmic binding protein-like II"/>
    <property type="match status" value="1"/>
</dbReference>
<dbReference type="Pfam" id="PF03466">
    <property type="entry name" value="LysR_substrate"/>
    <property type="match status" value="1"/>
</dbReference>
<feature type="domain" description="HTH lysR-type" evidence="5">
    <location>
        <begin position="1"/>
        <end position="58"/>
    </location>
</feature>
<dbReference type="PROSITE" id="PS50931">
    <property type="entry name" value="HTH_LYSR"/>
    <property type="match status" value="1"/>
</dbReference>
<comment type="caution">
    <text evidence="6">The sequence shown here is derived from an EMBL/GenBank/DDBJ whole genome shotgun (WGS) entry which is preliminary data.</text>
</comment>
<dbReference type="Proteomes" id="UP000717752">
    <property type="component" value="Unassembled WGS sequence"/>
</dbReference>
<organism evidence="6 7">
    <name type="scientific">Rhizobium mesosinicum</name>
    <dbReference type="NCBI Taxonomy" id="335017"/>
    <lineage>
        <taxon>Bacteria</taxon>
        <taxon>Pseudomonadati</taxon>
        <taxon>Pseudomonadota</taxon>
        <taxon>Alphaproteobacteria</taxon>
        <taxon>Hyphomicrobiales</taxon>
        <taxon>Rhizobiaceae</taxon>
        <taxon>Rhizobium/Agrobacterium group</taxon>
        <taxon>Rhizobium</taxon>
    </lineage>
</organism>
<keyword evidence="3" id="KW-0238">DNA-binding</keyword>
<keyword evidence="7" id="KW-1185">Reference proteome</keyword>
<sequence>MDFDQLRAFVVIAEEGHLGRASDKLNLTQSAVSKRLKSLEDIAGRPLFLRSREGMTITAFGTALLPHARHALEAMRKVRDLVVPAKSVVRGIVDIGTIIDPESLRLGPLLRLMAELHPELTVRVVHGTTGDGIKGVSSKRLDAAFCLGEIDDAHLATIPLSTERYAVAIPTRWLGKLPHNTAEEIAALPWVGVSEGSSQIALFKRLFGPTGMPIFAAEADQESSIISLARAEVGACLIRRNLLSDPTFAQGLSILPQFELFAPLNIIVRAGDRKRAEIVALAASLSRIWKAEAEL</sequence>
<dbReference type="PRINTS" id="PR00039">
    <property type="entry name" value="HTHLYSR"/>
</dbReference>
<dbReference type="InterPro" id="IPR005119">
    <property type="entry name" value="LysR_subst-bd"/>
</dbReference>
<dbReference type="InterPro" id="IPR000847">
    <property type="entry name" value="LysR_HTH_N"/>
</dbReference>
<evidence type="ECO:0000256" key="4">
    <source>
        <dbReference type="ARBA" id="ARBA00023163"/>
    </source>
</evidence>
<keyword evidence="4" id="KW-0804">Transcription</keyword>
<comment type="similarity">
    <text evidence="1">Belongs to the LysR transcriptional regulatory family.</text>
</comment>
<reference evidence="6 7" key="1">
    <citation type="journal article" date="2021" name="MBio">
        <title>Poor Competitiveness of Bradyrhizobium in Pigeon Pea Root Colonization in Indian Soils.</title>
        <authorList>
            <person name="Chalasani D."/>
            <person name="Basu A."/>
            <person name="Pullabhotla S.V.S.R.N."/>
            <person name="Jorrin B."/>
            <person name="Neal A.L."/>
            <person name="Poole P.S."/>
            <person name="Podile A.R."/>
            <person name="Tkacz A."/>
        </authorList>
    </citation>
    <scope>NUCLEOTIDE SEQUENCE [LARGE SCALE GENOMIC DNA]</scope>
    <source>
        <strain evidence="6 7">HU56</strain>
    </source>
</reference>
<dbReference type="PANTHER" id="PTHR30126">
    <property type="entry name" value="HTH-TYPE TRANSCRIPTIONAL REGULATOR"/>
    <property type="match status" value="1"/>
</dbReference>
<proteinExistence type="inferred from homology"/>
<protein>
    <submittedName>
        <fullName evidence="6">LysR family transcriptional regulator</fullName>
    </submittedName>
</protein>
<dbReference type="Gene3D" id="1.10.10.10">
    <property type="entry name" value="Winged helix-like DNA-binding domain superfamily/Winged helix DNA-binding domain"/>
    <property type="match status" value="1"/>
</dbReference>
<gene>
    <name evidence="6" type="ORF">JNB85_01200</name>
</gene>
<evidence type="ECO:0000313" key="7">
    <source>
        <dbReference type="Proteomes" id="UP000717752"/>
    </source>
</evidence>
<dbReference type="InterPro" id="IPR036388">
    <property type="entry name" value="WH-like_DNA-bd_sf"/>
</dbReference>
<evidence type="ECO:0000259" key="5">
    <source>
        <dbReference type="PROSITE" id="PS50931"/>
    </source>
</evidence>
<dbReference type="Gene3D" id="3.40.190.290">
    <property type="match status" value="1"/>
</dbReference>
<evidence type="ECO:0000256" key="1">
    <source>
        <dbReference type="ARBA" id="ARBA00009437"/>
    </source>
</evidence>
<dbReference type="InterPro" id="IPR036390">
    <property type="entry name" value="WH_DNA-bd_sf"/>
</dbReference>
<dbReference type="Pfam" id="PF00126">
    <property type="entry name" value="HTH_1"/>
    <property type="match status" value="1"/>
</dbReference>
<evidence type="ECO:0000256" key="2">
    <source>
        <dbReference type="ARBA" id="ARBA00023015"/>
    </source>
</evidence>
<dbReference type="RefSeq" id="WP_220332568.1">
    <property type="nucleotide sequence ID" value="NZ_JAEUAK010000001.1"/>
</dbReference>
<evidence type="ECO:0000313" key="6">
    <source>
        <dbReference type="EMBL" id="MBW9051023.1"/>
    </source>
</evidence>
<dbReference type="CDD" id="cd05466">
    <property type="entry name" value="PBP2_LTTR_substrate"/>
    <property type="match status" value="1"/>
</dbReference>
<accession>A0ABS7GM05</accession>